<dbReference type="EMBL" id="KZ613747">
    <property type="protein sequence ID" value="PMD64932.1"/>
    <property type="molecule type" value="Genomic_DNA"/>
</dbReference>
<feature type="region of interest" description="Disordered" evidence="1">
    <location>
        <begin position="127"/>
        <end position="152"/>
    </location>
</feature>
<accession>A0A2J6TPJ0</accession>
<feature type="region of interest" description="Disordered" evidence="1">
    <location>
        <begin position="81"/>
        <end position="105"/>
    </location>
</feature>
<evidence type="ECO:0000256" key="1">
    <source>
        <dbReference type="SAM" id="MobiDB-lite"/>
    </source>
</evidence>
<sequence length="189" mass="20399">MGSNDKYEKHLPAFSPPVFHDPFASIEGGVGSLSIKSDANRTLVSPIATSTISVQCTNFDGENDSTAASCITTTSPPYSISRDVSPTKYSPAKNDEESGTAPSMPLYSRDNEEFLFPSAELGFLDIDRPGSPSSCESPNSFDPNVTPRPCSSIGDHDHDASFDGWADLPKSYGARLCKYFRYFPADLGH</sequence>
<protein>
    <submittedName>
        <fullName evidence="2">Uncharacterized protein</fullName>
    </submittedName>
</protein>
<dbReference type="InParanoid" id="A0A2J6TPJ0"/>
<organism evidence="2 3">
    <name type="scientific">Hyaloscypha bicolor E</name>
    <dbReference type="NCBI Taxonomy" id="1095630"/>
    <lineage>
        <taxon>Eukaryota</taxon>
        <taxon>Fungi</taxon>
        <taxon>Dikarya</taxon>
        <taxon>Ascomycota</taxon>
        <taxon>Pezizomycotina</taxon>
        <taxon>Leotiomycetes</taxon>
        <taxon>Helotiales</taxon>
        <taxon>Hyaloscyphaceae</taxon>
        <taxon>Hyaloscypha</taxon>
        <taxon>Hyaloscypha bicolor</taxon>
    </lineage>
</organism>
<feature type="compositionally biased region" description="Polar residues" evidence="1">
    <location>
        <begin position="131"/>
        <end position="143"/>
    </location>
</feature>
<reference evidence="2 3" key="1">
    <citation type="submission" date="2016-04" db="EMBL/GenBank/DDBJ databases">
        <title>A degradative enzymes factory behind the ericoid mycorrhizal symbiosis.</title>
        <authorList>
            <consortium name="DOE Joint Genome Institute"/>
            <person name="Martino E."/>
            <person name="Morin E."/>
            <person name="Grelet G."/>
            <person name="Kuo A."/>
            <person name="Kohler A."/>
            <person name="Daghino S."/>
            <person name="Barry K."/>
            <person name="Choi C."/>
            <person name="Cichocki N."/>
            <person name="Clum A."/>
            <person name="Copeland A."/>
            <person name="Hainaut M."/>
            <person name="Haridas S."/>
            <person name="Labutti K."/>
            <person name="Lindquist E."/>
            <person name="Lipzen A."/>
            <person name="Khouja H.-R."/>
            <person name="Murat C."/>
            <person name="Ohm R."/>
            <person name="Olson A."/>
            <person name="Spatafora J."/>
            <person name="Veneault-Fourrey C."/>
            <person name="Henrissat B."/>
            <person name="Grigoriev I."/>
            <person name="Martin F."/>
            <person name="Perotto S."/>
        </authorList>
    </citation>
    <scope>NUCLEOTIDE SEQUENCE [LARGE SCALE GENOMIC DNA]</scope>
    <source>
        <strain evidence="2 3">E</strain>
    </source>
</reference>
<gene>
    <name evidence="2" type="ORF">K444DRAFT_209276</name>
</gene>
<dbReference type="RefSeq" id="XP_024741836.1">
    <property type="nucleotide sequence ID" value="XM_024871071.1"/>
</dbReference>
<keyword evidence="3" id="KW-1185">Reference proteome</keyword>
<evidence type="ECO:0000313" key="2">
    <source>
        <dbReference type="EMBL" id="PMD64932.1"/>
    </source>
</evidence>
<name>A0A2J6TPJ0_9HELO</name>
<evidence type="ECO:0000313" key="3">
    <source>
        <dbReference type="Proteomes" id="UP000235371"/>
    </source>
</evidence>
<dbReference type="AlphaFoldDB" id="A0A2J6TPJ0"/>
<dbReference type="Proteomes" id="UP000235371">
    <property type="component" value="Unassembled WGS sequence"/>
</dbReference>
<proteinExistence type="predicted"/>
<dbReference type="GeneID" id="36579153"/>